<keyword evidence="6" id="KW-1185">Reference proteome</keyword>
<dbReference type="Pfam" id="PF00852">
    <property type="entry name" value="Glyco_transf_10"/>
    <property type="match status" value="1"/>
</dbReference>
<dbReference type="GO" id="GO:0008417">
    <property type="term" value="F:fucosyltransferase activity"/>
    <property type="evidence" value="ECO:0007669"/>
    <property type="project" value="InterPro"/>
</dbReference>
<evidence type="ECO:0000256" key="1">
    <source>
        <dbReference type="ARBA" id="ARBA00008919"/>
    </source>
</evidence>
<dbReference type="Proteomes" id="UP000001203">
    <property type="component" value="Chromosome circular"/>
</dbReference>
<evidence type="ECO:0000256" key="3">
    <source>
        <dbReference type="ARBA" id="ARBA00022679"/>
    </source>
</evidence>
<dbReference type="InterPro" id="IPR001503">
    <property type="entry name" value="Glyco_trans_10"/>
</dbReference>
<keyword evidence="2" id="KW-0328">Glycosyltransferase</keyword>
<dbReference type="PANTHER" id="PTHR11929">
    <property type="entry name" value="ALPHA- 1,3 -FUCOSYLTRANSFERASE"/>
    <property type="match status" value="1"/>
</dbReference>
<dbReference type="InterPro" id="IPR055270">
    <property type="entry name" value="Glyco_tran_10_C"/>
</dbReference>
<evidence type="ECO:0000313" key="5">
    <source>
        <dbReference type="EMBL" id="ACB50745.1"/>
    </source>
</evidence>
<feature type="domain" description="Fucosyltransferase C-terminal" evidence="4">
    <location>
        <begin position="167"/>
        <end position="282"/>
    </location>
</feature>
<evidence type="ECO:0000313" key="6">
    <source>
        <dbReference type="Proteomes" id="UP000001203"/>
    </source>
</evidence>
<dbReference type="SUPFAM" id="SSF53756">
    <property type="entry name" value="UDP-Glycosyltransferase/glycogen phosphorylase"/>
    <property type="match status" value="1"/>
</dbReference>
<comment type="similarity">
    <text evidence="1">Belongs to the glycosyltransferase 10 family.</text>
</comment>
<dbReference type="STRING" id="43989.cce_1395"/>
<proteinExistence type="inferred from homology"/>
<dbReference type="EMBL" id="CP000806">
    <property type="protein sequence ID" value="ACB50745.1"/>
    <property type="molecule type" value="Genomic_DNA"/>
</dbReference>
<dbReference type="HOGENOM" id="CLU_868315_0_0_3"/>
<name>B1WWM1_CROS5</name>
<dbReference type="AlphaFoldDB" id="B1WWM1"/>
<dbReference type="eggNOG" id="ENOG502Z8JE">
    <property type="taxonomic scope" value="Bacteria"/>
</dbReference>
<reference evidence="5 6" key="1">
    <citation type="journal article" date="2008" name="Proc. Natl. Acad. Sci. U.S.A.">
        <title>The genome of Cyanothece 51142, a unicellular diazotrophic cyanobacterium important in the marine nitrogen cycle.</title>
        <authorList>
            <person name="Welsh E.A."/>
            <person name="Liberton M."/>
            <person name="Stoeckel J."/>
            <person name="Loh T."/>
            <person name="Elvitigala T."/>
            <person name="Wang C."/>
            <person name="Wollam A."/>
            <person name="Fulton R.S."/>
            <person name="Clifton S.W."/>
            <person name="Jacobs J.M."/>
            <person name="Aurora R."/>
            <person name="Ghosh B.K."/>
            <person name="Sherman L.A."/>
            <person name="Smith R.D."/>
            <person name="Wilson R.K."/>
            <person name="Pakrasi H.B."/>
        </authorList>
    </citation>
    <scope>NUCLEOTIDE SEQUENCE [LARGE SCALE GENOMIC DNA]</scope>
    <source>
        <strain evidence="6">ATCC 51142 / BH68</strain>
    </source>
</reference>
<dbReference type="GO" id="GO:0016020">
    <property type="term" value="C:membrane"/>
    <property type="evidence" value="ECO:0007669"/>
    <property type="project" value="InterPro"/>
</dbReference>
<dbReference type="InterPro" id="IPR038577">
    <property type="entry name" value="GT10-like_C_sf"/>
</dbReference>
<organism evidence="5 6">
    <name type="scientific">Crocosphaera subtropica (strain ATCC 51142 / BH68)</name>
    <name type="common">Cyanothece sp. (strain ATCC 51142)</name>
    <dbReference type="NCBI Taxonomy" id="43989"/>
    <lineage>
        <taxon>Bacteria</taxon>
        <taxon>Bacillati</taxon>
        <taxon>Cyanobacteriota</taxon>
        <taxon>Cyanophyceae</taxon>
        <taxon>Oscillatoriophycideae</taxon>
        <taxon>Chroococcales</taxon>
        <taxon>Aphanothecaceae</taxon>
        <taxon>Crocosphaera</taxon>
        <taxon>Crocosphaera subtropica</taxon>
    </lineage>
</organism>
<sequence>MILNKITEPNKRNDCVSQKTIGMLSSYSGLQNRRDWLWKQTPQAFGVWNNIQMLANAPNPDFLLLYQFDFPLPSPPQPWWKSWRNSQVSPPNIPSLLRGVPKERIMYLLREPPLEEVVNRNCANYNDASHYCGYVSGPDNFSPNPDYMPAIWYINHEFDFLDKGNIPEKVKRCSWITSGINRTENHRHRLGFLQLLRDNNFEFDLYGRNLPESTNSQGTLENKWHGMAPYYYNLSIENYADNEWYVSEKLWDALLCWCLPIYYGGSAADKLLPPGSFLRLPSLDEKGLQYIREVTASLDAWHEAKSAIAEARQIILHELNLMNWLSDFVTKF</sequence>
<evidence type="ECO:0000259" key="4">
    <source>
        <dbReference type="Pfam" id="PF00852"/>
    </source>
</evidence>
<protein>
    <recommendedName>
        <fullName evidence="4">Fucosyltransferase C-terminal domain-containing protein</fullName>
    </recommendedName>
</protein>
<accession>B1WWM1</accession>
<dbReference type="Gene3D" id="3.40.50.11660">
    <property type="entry name" value="Glycosyl transferase family 10, C-terminal domain"/>
    <property type="match status" value="1"/>
</dbReference>
<dbReference type="PANTHER" id="PTHR11929:SF194">
    <property type="entry name" value="ALPHA-(1,3)-FUCOSYLTRANSFERASE 10"/>
    <property type="match status" value="1"/>
</dbReference>
<dbReference type="KEGG" id="cyt:cce_1395"/>
<gene>
    <name evidence="5" type="ordered locus">cce_1395</name>
</gene>
<evidence type="ECO:0000256" key="2">
    <source>
        <dbReference type="ARBA" id="ARBA00022676"/>
    </source>
</evidence>
<keyword evidence="3" id="KW-0808">Transferase</keyword>